<dbReference type="InterPro" id="IPR036097">
    <property type="entry name" value="HisK_dim/P_sf"/>
</dbReference>
<keyword evidence="9" id="KW-0472">Membrane</keyword>
<dbReference type="Pfam" id="PF00512">
    <property type="entry name" value="HisKA"/>
    <property type="match status" value="1"/>
</dbReference>
<dbReference type="InterPro" id="IPR036890">
    <property type="entry name" value="HATPase_C_sf"/>
</dbReference>
<dbReference type="SMART" id="SM00387">
    <property type="entry name" value="HATPase_c"/>
    <property type="match status" value="1"/>
</dbReference>
<dbReference type="EC" id="2.7.13.3" evidence="2"/>
<dbReference type="CDD" id="cd00082">
    <property type="entry name" value="HisKA"/>
    <property type="match status" value="1"/>
</dbReference>
<feature type="domain" description="Histidine kinase" evidence="10">
    <location>
        <begin position="241"/>
        <end position="430"/>
    </location>
</feature>
<dbReference type="STRING" id="522306.CAP2UW1_3301"/>
<feature type="region of interest" description="Disordered" evidence="8">
    <location>
        <begin position="60"/>
        <end position="81"/>
    </location>
</feature>
<keyword evidence="6 11" id="KW-0418">Kinase</keyword>
<keyword evidence="3" id="KW-0597">Phosphoprotein</keyword>
<dbReference type="Gene3D" id="1.10.287.130">
    <property type="match status" value="1"/>
</dbReference>
<dbReference type="InterPro" id="IPR050428">
    <property type="entry name" value="TCS_sensor_his_kinase"/>
</dbReference>
<dbReference type="KEGG" id="app:CAP2UW1_3301"/>
<dbReference type="SUPFAM" id="SSF55874">
    <property type="entry name" value="ATPase domain of HSP90 chaperone/DNA topoisomerase II/histidine kinase"/>
    <property type="match status" value="1"/>
</dbReference>
<dbReference type="InterPro" id="IPR003661">
    <property type="entry name" value="HisK_dim/P_dom"/>
</dbReference>
<comment type="catalytic activity">
    <reaction evidence="1">
        <text>ATP + protein L-histidine = ADP + protein N-phospho-L-histidine.</text>
        <dbReference type="EC" id="2.7.13.3"/>
    </reaction>
</comment>
<evidence type="ECO:0000256" key="8">
    <source>
        <dbReference type="SAM" id="MobiDB-lite"/>
    </source>
</evidence>
<accession>C7RIJ2</accession>
<dbReference type="AlphaFoldDB" id="C7RIJ2"/>
<evidence type="ECO:0000259" key="10">
    <source>
        <dbReference type="PROSITE" id="PS50109"/>
    </source>
</evidence>
<evidence type="ECO:0000256" key="3">
    <source>
        <dbReference type="ARBA" id="ARBA00022553"/>
    </source>
</evidence>
<dbReference type="SMART" id="SM00388">
    <property type="entry name" value="HisKA"/>
    <property type="match status" value="1"/>
</dbReference>
<keyword evidence="7 9" id="KW-1133">Transmembrane helix</keyword>
<name>C7RIJ2_ACCRE</name>
<evidence type="ECO:0000256" key="4">
    <source>
        <dbReference type="ARBA" id="ARBA00022679"/>
    </source>
</evidence>
<dbReference type="CDD" id="cd00075">
    <property type="entry name" value="HATPase"/>
    <property type="match status" value="1"/>
</dbReference>
<dbReference type="HOGENOM" id="CLU_637163_0_0_4"/>
<evidence type="ECO:0000256" key="5">
    <source>
        <dbReference type="ARBA" id="ARBA00022692"/>
    </source>
</evidence>
<proteinExistence type="predicted"/>
<evidence type="ECO:0000313" key="11">
    <source>
        <dbReference type="EMBL" id="ACV36566.1"/>
    </source>
</evidence>
<dbReference type="PANTHER" id="PTHR45436">
    <property type="entry name" value="SENSOR HISTIDINE KINASE YKOH"/>
    <property type="match status" value="1"/>
</dbReference>
<dbReference type="OrthoDB" id="9148518at2"/>
<dbReference type="InterPro" id="IPR003594">
    <property type="entry name" value="HATPase_dom"/>
</dbReference>
<dbReference type="Gene3D" id="3.30.565.10">
    <property type="entry name" value="Histidine kinase-like ATPase, C-terminal domain"/>
    <property type="match status" value="1"/>
</dbReference>
<dbReference type="PANTHER" id="PTHR45436:SF5">
    <property type="entry name" value="SENSOR HISTIDINE KINASE TRCS"/>
    <property type="match status" value="1"/>
</dbReference>
<keyword evidence="4" id="KW-0808">Transferase</keyword>
<evidence type="ECO:0000256" key="2">
    <source>
        <dbReference type="ARBA" id="ARBA00012438"/>
    </source>
</evidence>
<reference evidence="11" key="1">
    <citation type="submission" date="2009-08" db="EMBL/GenBank/DDBJ databases">
        <authorList>
            <consortium name="US DOE Joint Genome Institute"/>
            <person name="Lucas S."/>
            <person name="Copeland A."/>
            <person name="Lapidus A."/>
            <person name="Glavina del Rio T."/>
            <person name="Dalin E."/>
            <person name="Tice H."/>
            <person name="Bruce D."/>
            <person name="Barry K."/>
            <person name="Pitluck S."/>
            <person name="Lowry S."/>
            <person name="Larimer F."/>
            <person name="Land M."/>
            <person name="Hauser L."/>
            <person name="Kyrpides N."/>
            <person name="Ivanova N."/>
            <person name="McMahon K.D."/>
            <person name="Hugenholtz P."/>
        </authorList>
    </citation>
    <scope>NUCLEOTIDE SEQUENCE</scope>
    <source>
        <strain evidence="11">UW-1</strain>
    </source>
</reference>
<sequence precursor="true">MKSGLPSIRTRVTRALLGWSVLWTLSVSLAVCLAVQQEIDELLDDTLLAAAQVLDASLPTPSETSAVAGTPKETNEATTPAPSGRFTWQVVEYSPSSGARILLASPLAPTHPLRTTPSTGFADVPAWRVFGTHLAGGTHLLYVAQSQDERREAKIEVALSAALATLAIALLAHLWLRARLRQELLPLEHLAERLARHDPLILGATLGAAERAELRPVHAAIDALTDRLARRLAHERAFTAHAAHSLRTPLAGIDAQLAVALRECPAQLQPRLQRVRSAAARLQRVVTALLTLFRSGVDLRRQPLDLASLVGRLPIEGLSITVEASQTLSADGDLLAAALLNLFDNALRNGASHVIVSTPASAALRVHDDGPGVSAAQRGELQEAIAAQAYEGHTGLGLMLADLVARAHGGRLSLPEVDRGFAAELRLAQA</sequence>
<dbReference type="SUPFAM" id="SSF47384">
    <property type="entry name" value="Homodimeric domain of signal transducing histidine kinase"/>
    <property type="match status" value="1"/>
</dbReference>
<organism evidence="11">
    <name type="scientific">Accumulibacter regalis</name>
    <dbReference type="NCBI Taxonomy" id="522306"/>
    <lineage>
        <taxon>Bacteria</taxon>
        <taxon>Pseudomonadati</taxon>
        <taxon>Pseudomonadota</taxon>
        <taxon>Betaproteobacteria</taxon>
        <taxon>Candidatus Accumulibacter</taxon>
    </lineage>
</organism>
<dbReference type="InterPro" id="IPR005467">
    <property type="entry name" value="His_kinase_dom"/>
</dbReference>
<dbReference type="PROSITE" id="PS50109">
    <property type="entry name" value="HIS_KIN"/>
    <property type="match status" value="1"/>
</dbReference>
<evidence type="ECO:0000256" key="7">
    <source>
        <dbReference type="ARBA" id="ARBA00022989"/>
    </source>
</evidence>
<evidence type="ECO:0000256" key="6">
    <source>
        <dbReference type="ARBA" id="ARBA00022777"/>
    </source>
</evidence>
<feature type="transmembrane region" description="Helical" evidence="9">
    <location>
        <begin position="157"/>
        <end position="176"/>
    </location>
</feature>
<keyword evidence="5 9" id="KW-0812">Transmembrane</keyword>
<dbReference type="GO" id="GO:0000155">
    <property type="term" value="F:phosphorelay sensor kinase activity"/>
    <property type="evidence" value="ECO:0007669"/>
    <property type="project" value="InterPro"/>
</dbReference>
<reference evidence="11" key="2">
    <citation type="submission" date="2009-09" db="EMBL/GenBank/DDBJ databases">
        <title>Complete sequence of chromosome of Candidatus Accumulibacter phosphatis clade IIA str. UW-1.</title>
        <authorList>
            <consortium name="US DOE Joint Genome Institute"/>
            <person name="Martin H.G."/>
            <person name="Ivanova N."/>
            <person name="Kunin V."/>
            <person name="Warnecke F."/>
            <person name="Barry K."/>
            <person name="He S."/>
            <person name="Salamov A."/>
            <person name="Szeto E."/>
            <person name="Dalin E."/>
            <person name="Pangilinan J.L."/>
            <person name="Lapidus A."/>
            <person name="Lowry S."/>
            <person name="Kyrpides N.C."/>
            <person name="McMahon K.D."/>
            <person name="Hugenholtz P."/>
        </authorList>
    </citation>
    <scope>NUCLEOTIDE SEQUENCE [LARGE SCALE GENOMIC DNA]</scope>
    <source>
        <strain evidence="11">UW-1</strain>
    </source>
</reference>
<gene>
    <name evidence="11" type="ordered locus">CAP2UW1_3301</name>
</gene>
<protein>
    <recommendedName>
        <fullName evidence="2">histidine kinase</fullName>
        <ecNumber evidence="2">2.7.13.3</ecNumber>
    </recommendedName>
</protein>
<evidence type="ECO:0000256" key="1">
    <source>
        <dbReference type="ARBA" id="ARBA00000085"/>
    </source>
</evidence>
<dbReference type="EMBL" id="CP001715">
    <property type="protein sequence ID" value="ACV36566.1"/>
    <property type="molecule type" value="Genomic_DNA"/>
</dbReference>
<dbReference type="Pfam" id="PF02518">
    <property type="entry name" value="HATPase_c"/>
    <property type="match status" value="1"/>
</dbReference>
<dbReference type="eggNOG" id="COG0642">
    <property type="taxonomic scope" value="Bacteria"/>
</dbReference>
<evidence type="ECO:0000256" key="9">
    <source>
        <dbReference type="SAM" id="Phobius"/>
    </source>
</evidence>